<evidence type="ECO:0000313" key="3">
    <source>
        <dbReference type="Proteomes" id="UP001596306"/>
    </source>
</evidence>
<evidence type="ECO:0000313" key="2">
    <source>
        <dbReference type="EMBL" id="MFC6356380.1"/>
    </source>
</evidence>
<dbReference type="EMBL" id="JBHSTP010000002">
    <property type="protein sequence ID" value="MFC6356380.1"/>
    <property type="molecule type" value="Genomic_DNA"/>
</dbReference>
<protein>
    <submittedName>
        <fullName evidence="2">DUF1304 domain-containing protein</fullName>
    </submittedName>
</protein>
<evidence type="ECO:0000256" key="1">
    <source>
        <dbReference type="SAM" id="Phobius"/>
    </source>
</evidence>
<dbReference type="RefSeq" id="WP_386730723.1">
    <property type="nucleotide sequence ID" value="NZ_JBHSTP010000002.1"/>
</dbReference>
<dbReference type="InterPro" id="IPR009732">
    <property type="entry name" value="DUF1304"/>
</dbReference>
<keyword evidence="3" id="KW-1185">Reference proteome</keyword>
<proteinExistence type="predicted"/>
<organism evidence="2 3">
    <name type="scientific">Luethyella okanaganae</name>
    <dbReference type="NCBI Taxonomy" id="69372"/>
    <lineage>
        <taxon>Bacteria</taxon>
        <taxon>Bacillati</taxon>
        <taxon>Actinomycetota</taxon>
        <taxon>Actinomycetes</taxon>
        <taxon>Micrococcales</taxon>
        <taxon>Microbacteriaceae</taxon>
        <taxon>Luethyella</taxon>
    </lineage>
</organism>
<feature type="transmembrane region" description="Helical" evidence="1">
    <location>
        <begin position="78"/>
        <end position="100"/>
    </location>
</feature>
<feature type="transmembrane region" description="Helical" evidence="1">
    <location>
        <begin position="6"/>
        <end position="25"/>
    </location>
</feature>
<reference evidence="3" key="1">
    <citation type="journal article" date="2019" name="Int. J. Syst. Evol. Microbiol.">
        <title>The Global Catalogue of Microorganisms (GCM) 10K type strain sequencing project: providing services to taxonomists for standard genome sequencing and annotation.</title>
        <authorList>
            <consortium name="The Broad Institute Genomics Platform"/>
            <consortium name="The Broad Institute Genome Sequencing Center for Infectious Disease"/>
            <person name="Wu L."/>
            <person name="Ma J."/>
        </authorList>
    </citation>
    <scope>NUCLEOTIDE SEQUENCE [LARGE SCALE GENOMIC DNA]</scope>
    <source>
        <strain evidence="3">CCUG 43304</strain>
    </source>
</reference>
<comment type="caution">
    <text evidence="2">The sequence shown here is derived from an EMBL/GenBank/DDBJ whole genome shotgun (WGS) entry which is preliminary data.</text>
</comment>
<dbReference type="Proteomes" id="UP001596306">
    <property type="component" value="Unassembled WGS sequence"/>
</dbReference>
<dbReference type="Pfam" id="PF06993">
    <property type="entry name" value="DUF1304"/>
    <property type="match status" value="1"/>
</dbReference>
<feature type="transmembrane region" description="Helical" evidence="1">
    <location>
        <begin position="107"/>
        <end position="127"/>
    </location>
</feature>
<dbReference type="PANTHER" id="PTHR38446:SF1">
    <property type="entry name" value="BLL0914 PROTEIN"/>
    <property type="match status" value="1"/>
</dbReference>
<dbReference type="PANTHER" id="PTHR38446">
    <property type="entry name" value="BLL0914 PROTEIN"/>
    <property type="match status" value="1"/>
</dbReference>
<keyword evidence="1" id="KW-1133">Transmembrane helix</keyword>
<accession>A0ABW1VIC2</accession>
<sequence length="128" mass="13132">MLVTSLAFVGLAAIVHVYIFVLESLRWTASSTRKTFGTTVEQAETTKSLAFNQGFYNLFLAIVAAAGIIAVGCNQLAVGAALVIAAAGSMVLAGLVLVVSDHTKLRAALVQLTAPAIGLILLAFALAG</sequence>
<feature type="transmembrane region" description="Helical" evidence="1">
    <location>
        <begin position="55"/>
        <end position="72"/>
    </location>
</feature>
<keyword evidence="1" id="KW-0472">Membrane</keyword>
<keyword evidence="1" id="KW-0812">Transmembrane</keyword>
<name>A0ABW1VIC2_9MICO</name>
<gene>
    <name evidence="2" type="ORF">ACFQB0_09700</name>
</gene>